<evidence type="ECO:0000313" key="3">
    <source>
        <dbReference type="Proteomes" id="UP001176961"/>
    </source>
</evidence>
<sequence>MGLPFYRSLTSYCSLICHTWQISLEDSVRKNRLLTTRLVSIYLFSRVLIARMKLLLLLFLLVFCGAESARMLKRAGGQWKFKCEKSKCKPVPKAKSKMQHGNFYDSQKQCLNYCGLWQ</sequence>
<keyword evidence="3" id="KW-1185">Reference proteome</keyword>
<dbReference type="EMBL" id="CATQJL010000001">
    <property type="protein sequence ID" value="CAJ0588586.1"/>
    <property type="molecule type" value="Genomic_DNA"/>
</dbReference>
<feature type="transmembrane region" description="Helical" evidence="1">
    <location>
        <begin position="41"/>
        <end position="64"/>
    </location>
</feature>
<proteinExistence type="predicted"/>
<keyword evidence="1" id="KW-1133">Transmembrane helix</keyword>
<reference evidence="2" key="1">
    <citation type="submission" date="2023-07" db="EMBL/GenBank/DDBJ databases">
        <authorList>
            <consortium name="CYATHOMIX"/>
        </authorList>
    </citation>
    <scope>NUCLEOTIDE SEQUENCE</scope>
    <source>
        <strain evidence="2">N/A</strain>
    </source>
</reference>
<organism evidence="2 3">
    <name type="scientific">Cylicocyclus nassatus</name>
    <name type="common">Nematode worm</name>
    <dbReference type="NCBI Taxonomy" id="53992"/>
    <lineage>
        <taxon>Eukaryota</taxon>
        <taxon>Metazoa</taxon>
        <taxon>Ecdysozoa</taxon>
        <taxon>Nematoda</taxon>
        <taxon>Chromadorea</taxon>
        <taxon>Rhabditida</taxon>
        <taxon>Rhabditina</taxon>
        <taxon>Rhabditomorpha</taxon>
        <taxon>Strongyloidea</taxon>
        <taxon>Strongylidae</taxon>
        <taxon>Cylicocyclus</taxon>
    </lineage>
</organism>
<dbReference type="Proteomes" id="UP001176961">
    <property type="component" value="Unassembled WGS sequence"/>
</dbReference>
<accession>A0AA36DJY1</accession>
<evidence type="ECO:0000313" key="2">
    <source>
        <dbReference type="EMBL" id="CAJ0588586.1"/>
    </source>
</evidence>
<comment type="caution">
    <text evidence="2">The sequence shown here is derived from an EMBL/GenBank/DDBJ whole genome shotgun (WGS) entry which is preliminary data.</text>
</comment>
<keyword evidence="1" id="KW-0472">Membrane</keyword>
<evidence type="ECO:0000256" key="1">
    <source>
        <dbReference type="SAM" id="Phobius"/>
    </source>
</evidence>
<gene>
    <name evidence="2" type="ORF">CYNAS_LOCUS569</name>
</gene>
<name>A0AA36DJY1_CYLNA</name>
<dbReference type="AlphaFoldDB" id="A0AA36DJY1"/>
<protein>
    <submittedName>
        <fullName evidence="2">Uncharacterized protein</fullName>
    </submittedName>
</protein>
<keyword evidence="1" id="KW-0812">Transmembrane</keyword>